<gene>
    <name evidence="1" type="ORF">ACOC_LOCUS13208</name>
</gene>
<dbReference type="WBParaSite" id="ACOC_0001320701-mRNA-1">
    <property type="protein sequence ID" value="ACOC_0001320701-mRNA-1"/>
    <property type="gene ID" value="ACOC_0001320701"/>
</dbReference>
<evidence type="ECO:0000313" key="3">
    <source>
        <dbReference type="WBParaSite" id="ACOC_0001320701-mRNA-1"/>
    </source>
</evidence>
<organism evidence="3">
    <name type="scientific">Angiostrongylus costaricensis</name>
    <name type="common">Nematode worm</name>
    <dbReference type="NCBI Taxonomy" id="334426"/>
    <lineage>
        <taxon>Eukaryota</taxon>
        <taxon>Metazoa</taxon>
        <taxon>Ecdysozoa</taxon>
        <taxon>Nematoda</taxon>
        <taxon>Chromadorea</taxon>
        <taxon>Rhabditida</taxon>
        <taxon>Rhabditina</taxon>
        <taxon>Rhabditomorpha</taxon>
        <taxon>Strongyloidea</taxon>
        <taxon>Metastrongylidae</taxon>
        <taxon>Angiostrongylus</taxon>
    </lineage>
</organism>
<reference evidence="3" key="1">
    <citation type="submission" date="2017-02" db="UniProtKB">
        <authorList>
            <consortium name="WormBaseParasite"/>
        </authorList>
    </citation>
    <scope>IDENTIFICATION</scope>
</reference>
<dbReference type="AlphaFoldDB" id="A0A0R3Q2A9"/>
<protein>
    <submittedName>
        <fullName evidence="3">Translation protein SH3-like domain-containing protein</fullName>
    </submittedName>
</protein>
<dbReference type="OrthoDB" id="5806211at2759"/>
<dbReference type="Proteomes" id="UP000267027">
    <property type="component" value="Unassembled WGS sequence"/>
</dbReference>
<accession>A0A0R3Q2A9</accession>
<keyword evidence="2" id="KW-1185">Reference proteome</keyword>
<evidence type="ECO:0000313" key="2">
    <source>
        <dbReference type="Proteomes" id="UP000267027"/>
    </source>
</evidence>
<evidence type="ECO:0000313" key="1">
    <source>
        <dbReference type="EMBL" id="VDM64793.1"/>
    </source>
</evidence>
<sequence length="193" mass="21375">MPLSITSTRNAMGSFNIFTLALAQSSKVTKRRLPSKTLELIRQRGIVGAAGNRKLTSGLAKQCRHVMKEDLREKRAGATAEAAEAGKSIRRAHRSFANYKTKMIALRRPDGTVAASERTMEKIIHEYYSDLFDSHVHLPSYEIKKGGYAVPPVLLSEIQHTIPSVNSRTARGLDSMKPKRLRNLPPVLVNALA</sequence>
<proteinExistence type="predicted"/>
<dbReference type="EMBL" id="UYYA01005619">
    <property type="protein sequence ID" value="VDM64793.1"/>
    <property type="molecule type" value="Genomic_DNA"/>
</dbReference>
<reference evidence="1 2" key="2">
    <citation type="submission" date="2018-11" db="EMBL/GenBank/DDBJ databases">
        <authorList>
            <consortium name="Pathogen Informatics"/>
        </authorList>
    </citation>
    <scope>NUCLEOTIDE SEQUENCE [LARGE SCALE GENOMIC DNA]</scope>
    <source>
        <strain evidence="1 2">Costa Rica</strain>
    </source>
</reference>
<name>A0A0R3Q2A9_ANGCS</name>